<sequence>MVFDNFIQQSQFYFDLYRHFLLYRDNKNVKKLLLNYLPESIPTSENIPKVLHYCWFGGGEIS</sequence>
<name>A0A0A2XF83_9PAST</name>
<comment type="caution">
    <text evidence="1">The sequence shown here is derived from an EMBL/GenBank/DDBJ whole genome shotgun (WGS) entry which is preliminary data.</text>
</comment>
<reference evidence="1 2" key="1">
    <citation type="submission" date="2014-08" db="EMBL/GenBank/DDBJ databases">
        <title>Chaperone-usher fimbriae in a diverse selection of Gallibacterium genomes.</title>
        <authorList>
            <person name="Kudirkiene E."/>
            <person name="Bager R.J."/>
            <person name="Johnson T.J."/>
            <person name="Bojesen A.M."/>
        </authorList>
    </citation>
    <scope>NUCLEOTIDE SEQUENCE [LARGE SCALE GENOMIC DNA]</scope>
    <source>
        <strain evidence="1 2">CCM5976</strain>
    </source>
</reference>
<dbReference type="Proteomes" id="UP000030418">
    <property type="component" value="Unassembled WGS sequence"/>
</dbReference>
<protein>
    <submittedName>
        <fullName evidence="1">Uncharacterized protein</fullName>
    </submittedName>
</protein>
<dbReference type="AlphaFoldDB" id="A0A0A2XF83"/>
<dbReference type="EMBL" id="JPXY01000038">
    <property type="protein sequence ID" value="KGQ31046.1"/>
    <property type="molecule type" value="Genomic_DNA"/>
</dbReference>
<keyword evidence="2" id="KW-1185">Reference proteome</keyword>
<organism evidence="1 2">
    <name type="scientific">Gallibacterium genomosp. 2</name>
    <dbReference type="NCBI Taxonomy" id="155517"/>
    <lineage>
        <taxon>Bacteria</taxon>
        <taxon>Pseudomonadati</taxon>
        <taxon>Pseudomonadota</taxon>
        <taxon>Gammaproteobacteria</taxon>
        <taxon>Pasteurellales</taxon>
        <taxon>Pasteurellaceae</taxon>
        <taxon>Gallibacterium</taxon>
    </lineage>
</organism>
<dbReference type="InterPro" id="IPR029044">
    <property type="entry name" value="Nucleotide-diphossugar_trans"/>
</dbReference>
<accession>A0A0A2XF83</accession>
<gene>
    <name evidence="1" type="ORF">P375_08535</name>
</gene>
<proteinExistence type="predicted"/>
<evidence type="ECO:0000313" key="2">
    <source>
        <dbReference type="Proteomes" id="UP000030418"/>
    </source>
</evidence>
<evidence type="ECO:0000313" key="1">
    <source>
        <dbReference type="EMBL" id="KGQ31046.1"/>
    </source>
</evidence>
<dbReference type="SUPFAM" id="SSF53448">
    <property type="entry name" value="Nucleotide-diphospho-sugar transferases"/>
    <property type="match status" value="1"/>
</dbReference>